<reference evidence="1 2" key="1">
    <citation type="submission" date="2013-02" db="EMBL/GenBank/DDBJ databases">
        <title>The Genome Sequence of Acinetobacter guillouiae NIPH 991.</title>
        <authorList>
            <consortium name="The Broad Institute Genome Sequencing Platform"/>
            <consortium name="The Broad Institute Genome Sequencing Center for Infectious Disease"/>
            <person name="Cerqueira G."/>
            <person name="Feldgarden M."/>
            <person name="Courvalin P."/>
            <person name="Perichon B."/>
            <person name="Grillot-Courvalin C."/>
            <person name="Clermont D."/>
            <person name="Rocha E."/>
            <person name="Yoon E.-J."/>
            <person name="Nemec A."/>
            <person name="Walker B."/>
            <person name="Young S.K."/>
            <person name="Zeng Q."/>
            <person name="Gargeya S."/>
            <person name="Fitzgerald M."/>
            <person name="Haas B."/>
            <person name="Abouelleil A."/>
            <person name="Alvarado L."/>
            <person name="Arachchi H.M."/>
            <person name="Berlin A.M."/>
            <person name="Chapman S.B."/>
            <person name="Dewar J."/>
            <person name="Goldberg J."/>
            <person name="Griggs A."/>
            <person name="Gujja S."/>
            <person name="Hansen M."/>
            <person name="Howarth C."/>
            <person name="Imamovic A."/>
            <person name="Larimer J."/>
            <person name="McCowan C."/>
            <person name="Murphy C."/>
            <person name="Neiman D."/>
            <person name="Pearson M."/>
            <person name="Priest M."/>
            <person name="Roberts A."/>
            <person name="Saif S."/>
            <person name="Shea T."/>
            <person name="Sisk P."/>
            <person name="Sykes S."/>
            <person name="Wortman J."/>
            <person name="Nusbaum C."/>
            <person name="Birren B."/>
        </authorList>
    </citation>
    <scope>NUCLEOTIDE SEQUENCE [LARGE SCALE GENOMIC DNA]</scope>
    <source>
        <strain evidence="1 2">NIPH 991</strain>
    </source>
</reference>
<evidence type="ECO:0000313" key="2">
    <source>
        <dbReference type="Proteomes" id="UP000013148"/>
    </source>
</evidence>
<dbReference type="HOGENOM" id="CLU_3113476_0_0_6"/>
<dbReference type="Proteomes" id="UP000013148">
    <property type="component" value="Unassembled WGS sequence"/>
</dbReference>
<accession>N8WSU1</accession>
<dbReference type="RefSeq" id="WP_004822895.1">
    <property type="nucleotide sequence ID" value="NZ_KB849456.1"/>
</dbReference>
<gene>
    <name evidence="1" type="ORF">F964_03899</name>
</gene>
<proteinExistence type="predicted"/>
<organism evidence="1 2">
    <name type="scientific">Acinetobacter guillouiae NIPH 991</name>
    <dbReference type="NCBI Taxonomy" id="1217656"/>
    <lineage>
        <taxon>Bacteria</taxon>
        <taxon>Pseudomonadati</taxon>
        <taxon>Pseudomonadota</taxon>
        <taxon>Gammaproteobacteria</taxon>
        <taxon>Moraxellales</taxon>
        <taxon>Moraxellaceae</taxon>
        <taxon>Acinetobacter</taxon>
    </lineage>
</organism>
<name>N8WSU1_ACIGI</name>
<evidence type="ECO:0000313" key="1">
    <source>
        <dbReference type="EMBL" id="ENV15177.1"/>
    </source>
</evidence>
<dbReference type="PATRIC" id="fig|1217656.3.peg.3839"/>
<keyword evidence="2" id="KW-1185">Reference proteome</keyword>
<comment type="caution">
    <text evidence="1">The sequence shown here is derived from an EMBL/GenBank/DDBJ whole genome shotgun (WGS) entry which is preliminary data.</text>
</comment>
<dbReference type="AlphaFoldDB" id="N8WSU1"/>
<dbReference type="EMBL" id="APPJ01000014">
    <property type="protein sequence ID" value="ENV15177.1"/>
    <property type="molecule type" value="Genomic_DNA"/>
</dbReference>
<sequence length="50" mass="5983">MTEEQKKQLGRRQDENGRKICGEYMDFKTMSILPSYCTQEELEDEKSHLK</sequence>
<protein>
    <submittedName>
        <fullName evidence="1">Uncharacterized protein</fullName>
    </submittedName>
</protein>